<gene>
    <name evidence="2" type="ORF">LF65_05423</name>
</gene>
<protein>
    <recommendedName>
        <fullName evidence="4">Raffinose synthase</fullName>
    </recommendedName>
</protein>
<dbReference type="PANTHER" id="PTHR31268">
    <property type="match status" value="1"/>
</dbReference>
<evidence type="ECO:0008006" key="4">
    <source>
        <dbReference type="Google" id="ProtNLM"/>
    </source>
</evidence>
<dbReference type="STRING" id="1520.LF65_05423"/>
<evidence type="ECO:0000256" key="1">
    <source>
        <dbReference type="ARBA" id="ARBA00023277"/>
    </source>
</evidence>
<dbReference type="InterPro" id="IPR008811">
    <property type="entry name" value="Glycosyl_hydrolases_36"/>
</dbReference>
<dbReference type="InterPro" id="IPR017853">
    <property type="entry name" value="GH"/>
</dbReference>
<dbReference type="RefSeq" id="WP_052483030.1">
    <property type="nucleotide sequence ID" value="NZ_CP010086.2"/>
</dbReference>
<organism evidence="2 3">
    <name type="scientific">Clostridium beijerinckii</name>
    <name type="common">Clostridium MP</name>
    <dbReference type="NCBI Taxonomy" id="1520"/>
    <lineage>
        <taxon>Bacteria</taxon>
        <taxon>Bacillati</taxon>
        <taxon>Bacillota</taxon>
        <taxon>Clostridia</taxon>
        <taxon>Eubacteriales</taxon>
        <taxon>Clostridiaceae</taxon>
        <taxon>Clostridium</taxon>
    </lineage>
</organism>
<evidence type="ECO:0000313" key="2">
    <source>
        <dbReference type="EMBL" id="AJH01940.1"/>
    </source>
</evidence>
<reference evidence="3" key="1">
    <citation type="submission" date="2014-12" db="EMBL/GenBank/DDBJ databases">
        <title>Genome sequence of Clostridium beijerinckii strain 59B.</title>
        <authorList>
            <person name="Little G.T."/>
            <person name="Minton N.P."/>
        </authorList>
    </citation>
    <scope>NUCLEOTIDE SEQUENCE [LARGE SCALE GENOMIC DNA]</scope>
    <source>
        <strain evidence="3">59B</strain>
    </source>
</reference>
<dbReference type="EMBL" id="CP010086">
    <property type="protein sequence ID" value="AJH01940.1"/>
    <property type="molecule type" value="Genomic_DNA"/>
</dbReference>
<name>A0A0B5QHT3_CLOBE</name>
<proteinExistence type="predicted"/>
<keyword evidence="1" id="KW-0119">Carbohydrate metabolism</keyword>
<dbReference type="Gene3D" id="3.20.20.70">
    <property type="entry name" value="Aldolase class I"/>
    <property type="match status" value="1"/>
</dbReference>
<evidence type="ECO:0000313" key="3">
    <source>
        <dbReference type="Proteomes" id="UP000031866"/>
    </source>
</evidence>
<dbReference type="KEGG" id="cbei:LF65_05423"/>
<sequence>MDYNIFDDLQLIVNLKGNIKMVLECSGIESNDNITKYCFEDTEKAVSVVLEVENRENIYFLRINAETQVEQTYIRQLFFEEENALEIVFKTLKEADESLSFYHFNDWWTRASFEKKLTNLQSRTSNILIKRENKYFYLYPVVDAIYKADISGDELGLKLNLSSFKGGIKRVKTLACVIGYCEKNPKHLFTTTISSALEALKYKTKLREEKEYPQGLEKLGWCTWDAFYGEVSEEKILLKFEEFKQKQIPIKWIIIDDGWLDEQDKELVSFAPNKNKFPNGFKYLVDRLKKEYGVEHVGVWHTFFGYWNGIKKDSSLYEEFKDNLYETVDGRVIPFPDENRGFVFWDAWHTYLENEGIDLVKVDGQSSLNNYTMFNESIGKAAAGAHKALEKSVEKHFNNTMINCMGMASENILSRGITAVSRNSDDFVPDNRIPFSEHLMQNAYNSLYHGLIYYLDFDMFWTKHEYAVHHAVLRALSGGPIYFSDGMGNSDMQAVLPTILESGEILRADASPSVTEDILFKNPCVDGVILKLVNKVSDSVVIGAFNIDTEGRTIESSINTTEFDSLSTDKLIIYRYFSRDVITLEKGEVYNFVLKTNEIELFTILPYNNDFAIVGLLDKYLPRATISDIVYGHNYIKIELKESGDFGIVLDNEPNEIKINSVRASNYVKKGNFYIIKTAESKDSGKNIVEITF</sequence>
<dbReference type="Proteomes" id="UP000031866">
    <property type="component" value="Chromosome"/>
</dbReference>
<dbReference type="InterPro" id="IPR013785">
    <property type="entry name" value="Aldolase_TIM"/>
</dbReference>
<dbReference type="PANTHER" id="PTHR31268:SF32">
    <property type="entry name" value="GALACTINOL--SUCROSE GALACTOSYLTRANSFERASE 2-RELATED"/>
    <property type="match status" value="1"/>
</dbReference>
<dbReference type="Pfam" id="PF05691">
    <property type="entry name" value="Raffinose_syn"/>
    <property type="match status" value="2"/>
</dbReference>
<accession>A0A0B5QHT3</accession>
<dbReference type="SUPFAM" id="SSF51445">
    <property type="entry name" value="(Trans)glycosidases"/>
    <property type="match status" value="1"/>
</dbReference>
<dbReference type="AlphaFoldDB" id="A0A0B5QHT3"/>